<dbReference type="InterPro" id="IPR018962">
    <property type="entry name" value="DUF1995"/>
</dbReference>
<proteinExistence type="predicted"/>
<reference evidence="3 4" key="1">
    <citation type="submission" date="2024-01" db="EMBL/GenBank/DDBJ databases">
        <title>Genome assemblies of Stephania.</title>
        <authorList>
            <person name="Yang L."/>
        </authorList>
    </citation>
    <scope>NUCLEOTIDE SEQUENCE [LARGE SCALE GENOMIC DNA]</scope>
    <source>
        <strain evidence="3">QJT</strain>
        <tissue evidence="3">Leaf</tissue>
    </source>
</reference>
<evidence type="ECO:0000313" key="3">
    <source>
        <dbReference type="EMBL" id="KAK9155892.1"/>
    </source>
</evidence>
<evidence type="ECO:0000256" key="1">
    <source>
        <dbReference type="SAM" id="MobiDB-lite"/>
    </source>
</evidence>
<protein>
    <recommendedName>
        <fullName evidence="2">DUF1995 domain-containing protein</fullName>
    </recommendedName>
</protein>
<dbReference type="GO" id="GO:0009507">
    <property type="term" value="C:chloroplast"/>
    <property type="evidence" value="ECO:0007669"/>
    <property type="project" value="TreeGrafter"/>
</dbReference>
<dbReference type="AlphaFoldDB" id="A0AAP0KNL7"/>
<sequence>MASNLLKFPTQPITTPNPSIPKPPLTTKTLSIPLHHHHCHLFFTNSQNLTPKAPKILALSQQTPPTTKEEAINQAKTCLSTTLEKPLNNPRLAGKLKKTKQLRLRVEIPVIGDTPESLSQLALQVFDEMPIRRKGTKTIKTLLLWPNSSLTEMGINVFANSSYPFEHMDLSSVSTGFDSRLFGSVDVVVFVAPEGGLLESMKVVCDAMYPSPVVMFNPKWTFEEESEFGEMGRFVGSFEVVYAFMGLEVRGVLSKKRGVVFKCVRDGVVSGERWEVMVEEEENFKVVSRFAKRPSIGEVENVLYNVMAVNSPFTKSAKFLRDLVSNVTGKK</sequence>
<gene>
    <name evidence="3" type="ORF">Sjap_003372</name>
</gene>
<name>A0AAP0KNL7_9MAGN</name>
<comment type="caution">
    <text evidence="3">The sequence shown here is derived from an EMBL/GenBank/DDBJ whole genome shotgun (WGS) entry which is preliminary data.</text>
</comment>
<dbReference type="PANTHER" id="PTHR36365:SF1">
    <property type="entry name" value="OS05G0500400 PROTEIN"/>
    <property type="match status" value="1"/>
</dbReference>
<dbReference type="Pfam" id="PF09353">
    <property type="entry name" value="DUF1995"/>
    <property type="match status" value="1"/>
</dbReference>
<evidence type="ECO:0000259" key="2">
    <source>
        <dbReference type="Pfam" id="PF09353"/>
    </source>
</evidence>
<evidence type="ECO:0000313" key="4">
    <source>
        <dbReference type="Proteomes" id="UP001417504"/>
    </source>
</evidence>
<dbReference type="Proteomes" id="UP001417504">
    <property type="component" value="Unassembled WGS sequence"/>
</dbReference>
<feature type="domain" description="DUF1995" evidence="2">
    <location>
        <begin position="65"/>
        <end position="301"/>
    </location>
</feature>
<accession>A0AAP0KNL7</accession>
<organism evidence="3 4">
    <name type="scientific">Stephania japonica</name>
    <dbReference type="NCBI Taxonomy" id="461633"/>
    <lineage>
        <taxon>Eukaryota</taxon>
        <taxon>Viridiplantae</taxon>
        <taxon>Streptophyta</taxon>
        <taxon>Embryophyta</taxon>
        <taxon>Tracheophyta</taxon>
        <taxon>Spermatophyta</taxon>
        <taxon>Magnoliopsida</taxon>
        <taxon>Ranunculales</taxon>
        <taxon>Menispermaceae</taxon>
        <taxon>Menispermoideae</taxon>
        <taxon>Cissampelideae</taxon>
        <taxon>Stephania</taxon>
    </lineage>
</organism>
<feature type="region of interest" description="Disordered" evidence="1">
    <location>
        <begin position="1"/>
        <end position="24"/>
    </location>
</feature>
<keyword evidence="4" id="KW-1185">Reference proteome</keyword>
<dbReference type="PANTHER" id="PTHR36365">
    <property type="entry name" value="OS05G0500400 PROTEIN"/>
    <property type="match status" value="1"/>
</dbReference>
<dbReference type="EMBL" id="JBBNAE010000001">
    <property type="protein sequence ID" value="KAK9155892.1"/>
    <property type="molecule type" value="Genomic_DNA"/>
</dbReference>